<feature type="compositionally biased region" description="Basic and acidic residues" evidence="1">
    <location>
        <begin position="70"/>
        <end position="92"/>
    </location>
</feature>
<feature type="region of interest" description="Disordered" evidence="1">
    <location>
        <begin position="44"/>
        <end position="107"/>
    </location>
</feature>
<keyword evidence="4" id="KW-1185">Reference proteome</keyword>
<evidence type="ECO:0000256" key="2">
    <source>
        <dbReference type="SAM" id="SignalP"/>
    </source>
</evidence>
<sequence>MKRGHGLSDGGIATMKSLRQTLVASLGLVALAWASAQPAVAQYYGGQGNGYERRGQERNGYDRNGYQRNGYERRDSWRDDDRGSRFGRDDGRGGYGRRTQNPIAGMSLEEQKRAVKNEREAQKKAFKRGQIFQ</sequence>
<name>A0ABY0NC10_9HYPH</name>
<dbReference type="Proteomes" id="UP000199468">
    <property type="component" value="Unassembled WGS sequence"/>
</dbReference>
<feature type="chain" id="PRO_5046287721" evidence="2">
    <location>
        <begin position="42"/>
        <end position="133"/>
    </location>
</feature>
<gene>
    <name evidence="3" type="ORF">SAMN05421844_101194</name>
</gene>
<accession>A0ABY0NC10</accession>
<evidence type="ECO:0000256" key="1">
    <source>
        <dbReference type="SAM" id="MobiDB-lite"/>
    </source>
</evidence>
<evidence type="ECO:0000313" key="4">
    <source>
        <dbReference type="Proteomes" id="UP000199468"/>
    </source>
</evidence>
<reference evidence="3 4" key="1">
    <citation type="submission" date="2016-10" db="EMBL/GenBank/DDBJ databases">
        <authorList>
            <person name="Varghese N."/>
            <person name="Submissions S."/>
        </authorList>
    </citation>
    <scope>NUCLEOTIDE SEQUENCE [LARGE SCALE GENOMIC DNA]</scope>
    <source>
        <strain evidence="3 4">DSM 26672</strain>
    </source>
</reference>
<protein>
    <submittedName>
        <fullName evidence="3">Uncharacterized protein</fullName>
    </submittedName>
</protein>
<organism evidence="3 4">
    <name type="scientific">Bosea robiniae</name>
    <dbReference type="NCBI Taxonomy" id="1036780"/>
    <lineage>
        <taxon>Bacteria</taxon>
        <taxon>Pseudomonadati</taxon>
        <taxon>Pseudomonadota</taxon>
        <taxon>Alphaproteobacteria</taxon>
        <taxon>Hyphomicrobiales</taxon>
        <taxon>Boseaceae</taxon>
        <taxon>Bosea</taxon>
    </lineage>
</organism>
<keyword evidence="2" id="KW-0732">Signal</keyword>
<proteinExistence type="predicted"/>
<dbReference type="RefSeq" id="WP_139163463.1">
    <property type="nucleotide sequence ID" value="NZ_FNBZ01000001.1"/>
</dbReference>
<comment type="caution">
    <text evidence="3">The sequence shown here is derived from an EMBL/GenBank/DDBJ whole genome shotgun (WGS) entry which is preliminary data.</text>
</comment>
<feature type="compositionally biased region" description="Basic and acidic residues" evidence="1">
    <location>
        <begin position="51"/>
        <end position="61"/>
    </location>
</feature>
<evidence type="ECO:0000313" key="3">
    <source>
        <dbReference type="EMBL" id="SDF26194.1"/>
    </source>
</evidence>
<dbReference type="EMBL" id="FNBZ01000001">
    <property type="protein sequence ID" value="SDF26194.1"/>
    <property type="molecule type" value="Genomic_DNA"/>
</dbReference>
<feature type="signal peptide" evidence="2">
    <location>
        <begin position="1"/>
        <end position="41"/>
    </location>
</feature>